<sequence length="128" mass="14558">MAGQATPTFLATQISSGSSSFCRSSCLRNSTSEMVNDKEESSFQLEVRIMEDEETAEQLLFIVRRQSAVALPFILYEGRTQTVRPVDEHKGQSVYKSKHICKSKSLSKSEDEQHLQIRIDEPKSRNWS</sequence>
<accession>A0ACB9GFJ8</accession>
<protein>
    <submittedName>
        <fullName evidence="1">Uncharacterized protein</fullName>
    </submittedName>
</protein>
<proteinExistence type="predicted"/>
<reference evidence="1 2" key="2">
    <citation type="journal article" date="2022" name="Mol. Ecol. Resour.">
        <title>The genomes of chicory, endive, great burdock and yacon provide insights into Asteraceae paleo-polyploidization history and plant inulin production.</title>
        <authorList>
            <person name="Fan W."/>
            <person name="Wang S."/>
            <person name="Wang H."/>
            <person name="Wang A."/>
            <person name="Jiang F."/>
            <person name="Liu H."/>
            <person name="Zhao H."/>
            <person name="Xu D."/>
            <person name="Zhang Y."/>
        </authorList>
    </citation>
    <scope>NUCLEOTIDE SEQUENCE [LARGE SCALE GENOMIC DNA]</scope>
    <source>
        <strain evidence="2">cv. Punajuju</strain>
        <tissue evidence="1">Leaves</tissue>
    </source>
</reference>
<comment type="caution">
    <text evidence="1">The sequence shown here is derived from an EMBL/GenBank/DDBJ whole genome shotgun (WGS) entry which is preliminary data.</text>
</comment>
<dbReference type="Proteomes" id="UP001055811">
    <property type="component" value="Linkage Group LG02"/>
</dbReference>
<gene>
    <name evidence="1" type="ORF">L2E82_12196</name>
</gene>
<keyword evidence="2" id="KW-1185">Reference proteome</keyword>
<name>A0ACB9GFJ8_CICIN</name>
<organism evidence="1 2">
    <name type="scientific">Cichorium intybus</name>
    <name type="common">Chicory</name>
    <dbReference type="NCBI Taxonomy" id="13427"/>
    <lineage>
        <taxon>Eukaryota</taxon>
        <taxon>Viridiplantae</taxon>
        <taxon>Streptophyta</taxon>
        <taxon>Embryophyta</taxon>
        <taxon>Tracheophyta</taxon>
        <taxon>Spermatophyta</taxon>
        <taxon>Magnoliopsida</taxon>
        <taxon>eudicotyledons</taxon>
        <taxon>Gunneridae</taxon>
        <taxon>Pentapetalae</taxon>
        <taxon>asterids</taxon>
        <taxon>campanulids</taxon>
        <taxon>Asterales</taxon>
        <taxon>Asteraceae</taxon>
        <taxon>Cichorioideae</taxon>
        <taxon>Cichorieae</taxon>
        <taxon>Cichoriinae</taxon>
        <taxon>Cichorium</taxon>
    </lineage>
</organism>
<evidence type="ECO:0000313" key="2">
    <source>
        <dbReference type="Proteomes" id="UP001055811"/>
    </source>
</evidence>
<evidence type="ECO:0000313" key="1">
    <source>
        <dbReference type="EMBL" id="KAI3782162.1"/>
    </source>
</evidence>
<dbReference type="EMBL" id="CM042010">
    <property type="protein sequence ID" value="KAI3782162.1"/>
    <property type="molecule type" value="Genomic_DNA"/>
</dbReference>
<reference evidence="2" key="1">
    <citation type="journal article" date="2022" name="Mol. Ecol. Resour.">
        <title>The genomes of chicory, endive, great burdock and yacon provide insights into Asteraceae palaeo-polyploidization history and plant inulin production.</title>
        <authorList>
            <person name="Fan W."/>
            <person name="Wang S."/>
            <person name="Wang H."/>
            <person name="Wang A."/>
            <person name="Jiang F."/>
            <person name="Liu H."/>
            <person name="Zhao H."/>
            <person name="Xu D."/>
            <person name="Zhang Y."/>
        </authorList>
    </citation>
    <scope>NUCLEOTIDE SEQUENCE [LARGE SCALE GENOMIC DNA]</scope>
    <source>
        <strain evidence="2">cv. Punajuju</strain>
    </source>
</reference>